<dbReference type="GO" id="GO:0008270">
    <property type="term" value="F:zinc ion binding"/>
    <property type="evidence" value="ECO:0007669"/>
    <property type="project" value="UniProtKB-KW"/>
</dbReference>
<dbReference type="InterPro" id="IPR000571">
    <property type="entry name" value="Znf_CCCH"/>
</dbReference>
<sequence length="519" mass="56746">MKRLKKSNRVSWASGVKLCQVRLFLSEDCPSRVGVKSQDHLQAKTSWISDSNCVDSDGLPSGFEGRQYVNPLKEKLFHIPQIKWQCPPKFVLNCNWRVAAGEESEEAEAQNHREMRVLEAVYPHHSAIPPSASVSLNVEECDHDDSRIPLIPITPIEEDDNAEDMATPPNASINLQSLALAQGALIPGNPNAPQCNPLASLKPSAIETPALGMLPGLEADVVVAAAATAALTALLKSKEQGSLIDTDLLIKFLSDPKMIEKLINENKPAANTETLPISGLKPSTPSVPLPKPDVVIEKLIDEHGGPVNTRNVPISGSKSLKSLVPLPSSKPDVVKIKKMINEYGTPDNTGNKPPMSSTPMVPVSSPKSDMCALPRPNLHPVQHMVPPCLPLKPPLSPDAVPTTPSFSAMTAPPVKDINYYKSLIKQHGEMQDIQDYNLLQFGKRYNHLQDPKLVHNFEPIELKPKNQKACMYFNSPKGCRNGSNCPYQHDLLRKLRPGSMMEAPGAKKMKLGREITGRT</sequence>
<keyword evidence="1" id="KW-0238">DNA-binding</keyword>
<evidence type="ECO:0000256" key="2">
    <source>
        <dbReference type="PROSITE-ProRule" id="PRU00723"/>
    </source>
</evidence>
<evidence type="ECO:0000256" key="3">
    <source>
        <dbReference type="SAM" id="MobiDB-lite"/>
    </source>
</evidence>
<dbReference type="PANTHER" id="PTHR33400:SF9">
    <property type="entry name" value="C3H1-TYPE DOMAIN-CONTAINING PROTEIN"/>
    <property type="match status" value="1"/>
</dbReference>
<feature type="compositionally biased region" description="Low complexity" evidence="3">
    <location>
        <begin position="352"/>
        <end position="368"/>
    </location>
</feature>
<evidence type="ECO:0000256" key="1">
    <source>
        <dbReference type="ARBA" id="ARBA00023125"/>
    </source>
</evidence>
<organism evidence="5">
    <name type="scientific">Davidia involucrata</name>
    <name type="common">Dove tree</name>
    <dbReference type="NCBI Taxonomy" id="16924"/>
    <lineage>
        <taxon>Eukaryota</taxon>
        <taxon>Viridiplantae</taxon>
        <taxon>Streptophyta</taxon>
        <taxon>Embryophyta</taxon>
        <taxon>Tracheophyta</taxon>
        <taxon>Spermatophyta</taxon>
        <taxon>Magnoliopsida</taxon>
        <taxon>eudicotyledons</taxon>
        <taxon>Gunneridae</taxon>
        <taxon>Pentapetalae</taxon>
        <taxon>asterids</taxon>
        <taxon>Cornales</taxon>
        <taxon>Nyssaceae</taxon>
        <taxon>Davidia</taxon>
    </lineage>
</organism>
<dbReference type="PROSITE" id="PS50103">
    <property type="entry name" value="ZF_C3H1"/>
    <property type="match status" value="1"/>
</dbReference>
<evidence type="ECO:0000313" key="5">
    <source>
        <dbReference type="EMBL" id="MPA46683.1"/>
    </source>
</evidence>
<dbReference type="EMBL" id="GHES01016124">
    <property type="protein sequence ID" value="MPA46683.1"/>
    <property type="molecule type" value="Transcribed_RNA"/>
</dbReference>
<keyword evidence="2" id="KW-0479">Metal-binding</keyword>
<proteinExistence type="predicted"/>
<dbReference type="GO" id="GO:0003677">
    <property type="term" value="F:DNA binding"/>
    <property type="evidence" value="ECO:0007669"/>
    <property type="project" value="UniProtKB-KW"/>
</dbReference>
<reference evidence="5" key="1">
    <citation type="submission" date="2019-08" db="EMBL/GenBank/DDBJ databases">
        <title>Reference gene set and small RNA set construction with multiple tissues from Davidia involucrata Baill.</title>
        <authorList>
            <person name="Yang H."/>
            <person name="Zhou C."/>
            <person name="Li G."/>
            <person name="Wang J."/>
            <person name="Gao P."/>
            <person name="Wang M."/>
            <person name="Wang R."/>
            <person name="Zhao Y."/>
        </authorList>
    </citation>
    <scope>NUCLEOTIDE SEQUENCE</scope>
    <source>
        <tissue evidence="5">Mixed with DoveR01_LX</tissue>
    </source>
</reference>
<accession>A0A5B6ZVB5</accession>
<keyword evidence="2" id="KW-0863">Zinc-finger</keyword>
<feature type="domain" description="C3H1-type" evidence="4">
    <location>
        <begin position="464"/>
        <end position="492"/>
    </location>
</feature>
<dbReference type="AlphaFoldDB" id="A0A5B6ZVB5"/>
<gene>
    <name evidence="5" type="ORF">Din_016124</name>
</gene>
<keyword evidence="2" id="KW-0862">Zinc</keyword>
<evidence type="ECO:0000259" key="4">
    <source>
        <dbReference type="PROSITE" id="PS50103"/>
    </source>
</evidence>
<feature type="region of interest" description="Disordered" evidence="3">
    <location>
        <begin position="344"/>
        <end position="368"/>
    </location>
</feature>
<name>A0A5B6ZVB5_DAVIN</name>
<dbReference type="PANTHER" id="PTHR33400">
    <property type="entry name" value="ZINC FINGER CCCH DOMAIN-CONTAINING PROTEIN 6-RELATED"/>
    <property type="match status" value="1"/>
</dbReference>
<feature type="zinc finger region" description="C3H1-type" evidence="2">
    <location>
        <begin position="464"/>
        <end position="492"/>
    </location>
</feature>
<protein>
    <submittedName>
        <fullName evidence="5">Putative zinc finger CCCH domain-containing protein 6-like</fullName>
    </submittedName>
</protein>